<dbReference type="eggNOG" id="COG3550">
    <property type="taxonomic scope" value="Bacteria"/>
</dbReference>
<organism evidence="3 4">
    <name type="scientific">Pseudofrankia inefficax (strain DSM 45817 / CECT 9037 / DDB 130130 / EuI1c)</name>
    <name type="common">Frankia inefficax</name>
    <dbReference type="NCBI Taxonomy" id="298654"/>
    <lineage>
        <taxon>Bacteria</taxon>
        <taxon>Bacillati</taxon>
        <taxon>Actinomycetota</taxon>
        <taxon>Actinomycetes</taxon>
        <taxon>Frankiales</taxon>
        <taxon>Frankiaceae</taxon>
        <taxon>Pseudofrankia</taxon>
    </lineage>
</organism>
<evidence type="ECO:0008006" key="5">
    <source>
        <dbReference type="Google" id="ProtNLM"/>
    </source>
</evidence>
<dbReference type="InParanoid" id="E3J1M2"/>
<dbReference type="KEGG" id="fri:FraEuI1c_3683"/>
<dbReference type="STRING" id="298654.FraEuI1c_3683"/>
<name>E3J1M2_PSEI1</name>
<evidence type="ECO:0000313" key="3">
    <source>
        <dbReference type="EMBL" id="ADP81690.1"/>
    </source>
</evidence>
<feature type="domain" description="MDMPI C-terminal" evidence="1">
    <location>
        <begin position="140"/>
        <end position="235"/>
    </location>
</feature>
<dbReference type="Proteomes" id="UP000002484">
    <property type="component" value="Chromosome"/>
</dbReference>
<evidence type="ECO:0000259" key="1">
    <source>
        <dbReference type="Pfam" id="PF07398"/>
    </source>
</evidence>
<gene>
    <name evidence="3" type="ordered locus">FraEuI1c_3683</name>
</gene>
<dbReference type="PANTHER" id="PTHR40758">
    <property type="entry name" value="CONSERVED PROTEIN"/>
    <property type="match status" value="1"/>
</dbReference>
<dbReference type="InterPro" id="IPR017517">
    <property type="entry name" value="Maleyloyr_isom"/>
</dbReference>
<dbReference type="NCBIfam" id="TIGR03083">
    <property type="entry name" value="maleylpyruvate isomerase family mycothiol-dependent enzyme"/>
    <property type="match status" value="1"/>
</dbReference>
<protein>
    <recommendedName>
        <fullName evidence="5">Mycothiol-dependent maleylpyruvate isomerase metal-binding domain-containing protein</fullName>
    </recommendedName>
</protein>
<dbReference type="RefSeq" id="WP_013424808.1">
    <property type="nucleotide sequence ID" value="NC_014666.1"/>
</dbReference>
<dbReference type="Gene3D" id="1.20.120.450">
    <property type="entry name" value="dinb family like domain"/>
    <property type="match status" value="1"/>
</dbReference>
<dbReference type="GO" id="GO:0005886">
    <property type="term" value="C:plasma membrane"/>
    <property type="evidence" value="ECO:0007669"/>
    <property type="project" value="TreeGrafter"/>
</dbReference>
<dbReference type="InterPro" id="IPR010872">
    <property type="entry name" value="MDMPI_C-term_domain"/>
</dbReference>
<dbReference type="InterPro" id="IPR024344">
    <property type="entry name" value="MDMPI_metal-binding"/>
</dbReference>
<dbReference type="GO" id="GO:0046872">
    <property type="term" value="F:metal ion binding"/>
    <property type="evidence" value="ECO:0007669"/>
    <property type="project" value="InterPro"/>
</dbReference>
<dbReference type="AlphaFoldDB" id="E3J1M2"/>
<reference evidence="3 4" key="1">
    <citation type="submission" date="2010-10" db="EMBL/GenBank/DDBJ databases">
        <title>Complete sequence of Frankia sp. EuI1c.</title>
        <authorList>
            <consortium name="US DOE Joint Genome Institute"/>
            <person name="Lucas S."/>
            <person name="Copeland A."/>
            <person name="Lapidus A."/>
            <person name="Cheng J.-F."/>
            <person name="Bruce D."/>
            <person name="Goodwin L."/>
            <person name="Pitluck S."/>
            <person name="Chertkov O."/>
            <person name="Detter J.C."/>
            <person name="Han C."/>
            <person name="Tapia R."/>
            <person name="Land M."/>
            <person name="Hauser L."/>
            <person name="Jeffries C."/>
            <person name="Kyrpides N."/>
            <person name="Ivanova N."/>
            <person name="Mikhailova N."/>
            <person name="Beauchemin N."/>
            <person name="Sen A."/>
            <person name="Sur S.A."/>
            <person name="Gtari M."/>
            <person name="Wall L."/>
            <person name="Tisa L."/>
            <person name="Woyke T."/>
        </authorList>
    </citation>
    <scope>NUCLEOTIDE SEQUENCE [LARGE SCALE GENOMIC DNA]</scope>
    <source>
        <strain evidence="4">DSM 45817 / CECT 9037 / EuI1c</strain>
    </source>
</reference>
<evidence type="ECO:0000313" key="4">
    <source>
        <dbReference type="Proteomes" id="UP000002484"/>
    </source>
</evidence>
<dbReference type="Pfam" id="PF11716">
    <property type="entry name" value="MDMPI_N"/>
    <property type="match status" value="1"/>
</dbReference>
<feature type="domain" description="Mycothiol-dependent maleylpyruvate isomerase metal-binding" evidence="2">
    <location>
        <begin position="6"/>
        <end position="127"/>
    </location>
</feature>
<accession>E3J1M2</accession>
<dbReference type="SUPFAM" id="SSF109854">
    <property type="entry name" value="DinB/YfiT-like putative metalloenzymes"/>
    <property type="match status" value="1"/>
</dbReference>
<dbReference type="Pfam" id="PF07398">
    <property type="entry name" value="MDMPI_C"/>
    <property type="match status" value="1"/>
</dbReference>
<dbReference type="OrthoDB" id="3671213at2"/>
<evidence type="ECO:0000259" key="2">
    <source>
        <dbReference type="Pfam" id="PF11716"/>
    </source>
</evidence>
<dbReference type="InterPro" id="IPR034660">
    <property type="entry name" value="DinB/YfiT-like"/>
</dbReference>
<keyword evidence="4" id="KW-1185">Reference proteome</keyword>
<dbReference type="EMBL" id="CP002299">
    <property type="protein sequence ID" value="ADP81690.1"/>
    <property type="molecule type" value="Genomic_DNA"/>
</dbReference>
<proteinExistence type="predicted"/>
<dbReference type="PANTHER" id="PTHR40758:SF1">
    <property type="entry name" value="CONSERVED PROTEIN"/>
    <property type="match status" value="1"/>
</dbReference>
<sequence>MDHAAALVEQNDLFADLLGDADLATPVPTCPGWDLTQLMRHVGRGHRWAAAMVEARAVDIIDPRTVAGGKPPADGAVAWLRESPALLLDAVAVDPDAPVWTFTGPRPAHWWVRRRLYEAVVHRVDAALALGTGYTVEPALAADGVSEWLGLLAARPDGTALRDGATLHLHATDGGLGSDGEWTVRGGPGGITWDHGHGKGDTAVRAAAADLLLALLRRLPADDGSLEIVGDDGLWTGWLANTAF</sequence>
<dbReference type="HOGENOM" id="CLU_070584_0_0_11"/>